<organism evidence="2 3">
    <name type="scientific">Kitasatospora purpeofusca</name>
    <dbReference type="NCBI Taxonomy" id="67352"/>
    <lineage>
        <taxon>Bacteria</taxon>
        <taxon>Bacillati</taxon>
        <taxon>Actinomycetota</taxon>
        <taxon>Actinomycetes</taxon>
        <taxon>Kitasatosporales</taxon>
        <taxon>Streptomycetaceae</taxon>
        <taxon>Kitasatospora</taxon>
    </lineage>
</organism>
<dbReference type="Gene3D" id="3.40.720.10">
    <property type="entry name" value="Alkaline Phosphatase, subunit A"/>
    <property type="match status" value="1"/>
</dbReference>
<dbReference type="Pfam" id="PF00884">
    <property type="entry name" value="Sulfatase"/>
    <property type="match status" value="1"/>
</dbReference>
<dbReference type="Proteomes" id="UP001432222">
    <property type="component" value="Chromosome"/>
</dbReference>
<proteinExistence type="predicted"/>
<dbReference type="InterPro" id="IPR000917">
    <property type="entry name" value="Sulfatase_N"/>
</dbReference>
<reference evidence="2" key="1">
    <citation type="submission" date="2022-10" db="EMBL/GenBank/DDBJ databases">
        <title>The complete genomes of actinobacterial strains from the NBC collection.</title>
        <authorList>
            <person name="Joergensen T.S."/>
            <person name="Alvarez Arevalo M."/>
            <person name="Sterndorff E.B."/>
            <person name="Faurdal D."/>
            <person name="Vuksanovic O."/>
            <person name="Mourched A.-S."/>
            <person name="Charusanti P."/>
            <person name="Shaw S."/>
            <person name="Blin K."/>
            <person name="Weber T."/>
        </authorList>
    </citation>
    <scope>NUCLEOTIDE SEQUENCE</scope>
    <source>
        <strain evidence="2">NBC_00222</strain>
    </source>
</reference>
<name>A0ABZ1U1R8_9ACTN</name>
<keyword evidence="2" id="KW-0378">Hydrolase</keyword>
<accession>A0ABZ1U1R8</accession>
<evidence type="ECO:0000259" key="1">
    <source>
        <dbReference type="Pfam" id="PF00884"/>
    </source>
</evidence>
<dbReference type="RefSeq" id="WP_328955930.1">
    <property type="nucleotide sequence ID" value="NZ_CP108110.1"/>
</dbReference>
<dbReference type="InterPro" id="IPR047838">
    <property type="entry name" value="STM4013-like"/>
</dbReference>
<dbReference type="InterPro" id="IPR017850">
    <property type="entry name" value="Alkaline_phosphatase_core_sf"/>
</dbReference>
<evidence type="ECO:0000313" key="3">
    <source>
        <dbReference type="Proteomes" id="UP001432222"/>
    </source>
</evidence>
<dbReference type="NCBIfam" id="NF038075">
    <property type="entry name" value="fam_STM4013"/>
    <property type="match status" value="1"/>
</dbReference>
<dbReference type="GO" id="GO:0016787">
    <property type="term" value="F:hydrolase activity"/>
    <property type="evidence" value="ECO:0007669"/>
    <property type="project" value="UniProtKB-KW"/>
</dbReference>
<sequence>MSHQLNANAIIGTHHVLFMTFDSLRYDVARATMHAGRTPNLERILPEGLWEERRTQGTFTYPAHQAFFAGFLPVPSGPNRPPRLLACQAVPGRGRTIAPTTYVFDAPDIVNGLAGIGYRTVCIGGVGYFNSRTKLGRVLPGLFQEAYWAEETGPDCYESTRHQVDRALTVLAEQSFEQRLFLFVNVSATHEPTAGYLPGEAEDSWESQCAALSYADGELGRLFEELPHHGPWLVIACADQGDAFGEDGHTGHGIAHPCVASVPYAQALVPAA</sequence>
<protein>
    <submittedName>
        <fullName evidence="2">STM4013/SEN3800 family hydrolase</fullName>
    </submittedName>
</protein>
<gene>
    <name evidence="2" type="ORF">OHA16_20525</name>
</gene>
<dbReference type="EMBL" id="CP108110">
    <property type="protein sequence ID" value="WUQ85138.1"/>
    <property type="molecule type" value="Genomic_DNA"/>
</dbReference>
<evidence type="ECO:0000313" key="2">
    <source>
        <dbReference type="EMBL" id="WUQ85138.1"/>
    </source>
</evidence>
<feature type="domain" description="Sulfatase N-terminal" evidence="1">
    <location>
        <begin position="15"/>
        <end position="256"/>
    </location>
</feature>
<keyword evidence="3" id="KW-1185">Reference proteome</keyword>
<dbReference type="SUPFAM" id="SSF53649">
    <property type="entry name" value="Alkaline phosphatase-like"/>
    <property type="match status" value="1"/>
</dbReference>